<dbReference type="SUPFAM" id="SSF48264">
    <property type="entry name" value="Cytochrome P450"/>
    <property type="match status" value="1"/>
</dbReference>
<organism evidence="11 12">
    <name type="scientific">Jaapia argillacea MUCL 33604</name>
    <dbReference type="NCBI Taxonomy" id="933084"/>
    <lineage>
        <taxon>Eukaryota</taxon>
        <taxon>Fungi</taxon>
        <taxon>Dikarya</taxon>
        <taxon>Basidiomycota</taxon>
        <taxon>Agaricomycotina</taxon>
        <taxon>Agaricomycetes</taxon>
        <taxon>Agaricomycetidae</taxon>
        <taxon>Jaapiales</taxon>
        <taxon>Jaapiaceae</taxon>
        <taxon>Jaapia</taxon>
    </lineage>
</organism>
<evidence type="ECO:0000313" key="11">
    <source>
        <dbReference type="EMBL" id="KDQ56219.1"/>
    </source>
</evidence>
<dbReference type="Proteomes" id="UP000027265">
    <property type="component" value="Unassembled WGS sequence"/>
</dbReference>
<dbReference type="GO" id="GO:0020037">
    <property type="term" value="F:heme binding"/>
    <property type="evidence" value="ECO:0007669"/>
    <property type="project" value="InterPro"/>
</dbReference>
<sequence>METPPGFIFLFKNLPRLLSPPALLYLGNVAARDMFGVELPSWLVAIACIISPVLALSLSTLWDDYKNRRDASALNAIMAPFVESKSPGGFDLLSRIITNFKDGYPGDDFGDWVSQYGHTYCMKTLFETTVFTVEPEFIKNILASDFNNFEKGNPAFHRNQSVLGTGVFNSDGEMWKFHRSMTRPFFSKERISDYDIYDRHAEDAIHQLKTRLREGYPVDFQDVISRFTLDSATEFLFGKDVRSLAAGLPYPAYALAADPNLEQPNPNNPANVFAKAFAEAQDTLSIRNRYGKAWQFFEFWKDSAKDQMVAINTFIQPILSDAMERKRLAASESETKGEKQVGEGETLLSHMLNSTEDQNILKDEILNMLVAGRDTTAGTLTFAAYMLSEHPHVFKRLREEVLSNVGPSRRPTYDDVRDMKYLRAVINETLRLFPIVPLNVRQSINPTTWRSKRSDGKPFYIPAGTRCRYSVFLMHRRKDLWGPDALEFDPDRFIDERLQKYLTPNPFIFLPFNAGPRICLGQQFAYNEISFMLIRLAQNFASISLAPDAQPESSKPPLSWLNDREGRKAREKIRPKSHLTMYAYEGLWVRMEEAALGNEI</sequence>
<dbReference type="InterPro" id="IPR036396">
    <property type="entry name" value="Cyt_P450_sf"/>
</dbReference>
<evidence type="ECO:0008006" key="13">
    <source>
        <dbReference type="Google" id="ProtNLM"/>
    </source>
</evidence>
<evidence type="ECO:0000313" key="12">
    <source>
        <dbReference type="Proteomes" id="UP000027265"/>
    </source>
</evidence>
<dbReference type="STRING" id="933084.A0A067PN53"/>
<dbReference type="InterPro" id="IPR047146">
    <property type="entry name" value="Cyt_P450_E_CYP52_fungi"/>
</dbReference>
<dbReference type="Gene3D" id="1.10.630.10">
    <property type="entry name" value="Cytochrome P450"/>
    <property type="match status" value="1"/>
</dbReference>
<dbReference type="PRINTS" id="PR00385">
    <property type="entry name" value="P450"/>
</dbReference>
<dbReference type="PANTHER" id="PTHR24287">
    <property type="entry name" value="P450, PUTATIVE (EUROFUNG)-RELATED"/>
    <property type="match status" value="1"/>
</dbReference>
<dbReference type="GO" id="GO:0016705">
    <property type="term" value="F:oxidoreductase activity, acting on paired donors, with incorporation or reduction of molecular oxygen"/>
    <property type="evidence" value="ECO:0007669"/>
    <property type="project" value="InterPro"/>
</dbReference>
<dbReference type="InterPro" id="IPR001128">
    <property type="entry name" value="Cyt_P450"/>
</dbReference>
<comment type="similarity">
    <text evidence="2 9">Belongs to the cytochrome P450 family.</text>
</comment>
<evidence type="ECO:0000256" key="10">
    <source>
        <dbReference type="SAM" id="MobiDB-lite"/>
    </source>
</evidence>
<evidence type="ECO:0000256" key="4">
    <source>
        <dbReference type="ARBA" id="ARBA00022723"/>
    </source>
</evidence>
<dbReference type="InParanoid" id="A0A067PN53"/>
<feature type="binding site" description="axial binding residue" evidence="8">
    <location>
        <position position="519"/>
    </location>
    <ligand>
        <name>heme</name>
        <dbReference type="ChEBI" id="CHEBI:30413"/>
    </ligand>
    <ligandPart>
        <name>Fe</name>
        <dbReference type="ChEBI" id="CHEBI:18248"/>
    </ligandPart>
</feature>
<evidence type="ECO:0000256" key="9">
    <source>
        <dbReference type="RuleBase" id="RU000461"/>
    </source>
</evidence>
<dbReference type="GO" id="GO:0005506">
    <property type="term" value="F:iron ion binding"/>
    <property type="evidence" value="ECO:0007669"/>
    <property type="project" value="InterPro"/>
</dbReference>
<keyword evidence="6 8" id="KW-0408">Iron</keyword>
<evidence type="ECO:0000256" key="8">
    <source>
        <dbReference type="PIRSR" id="PIRSR602401-1"/>
    </source>
</evidence>
<evidence type="ECO:0000256" key="3">
    <source>
        <dbReference type="ARBA" id="ARBA00022617"/>
    </source>
</evidence>
<evidence type="ECO:0000256" key="2">
    <source>
        <dbReference type="ARBA" id="ARBA00010617"/>
    </source>
</evidence>
<dbReference type="HOGENOM" id="CLU_001570_27_0_1"/>
<dbReference type="InterPro" id="IPR002401">
    <property type="entry name" value="Cyt_P450_E_grp-I"/>
</dbReference>
<gene>
    <name evidence="11" type="ORF">JAAARDRAFT_70562</name>
</gene>
<dbReference type="PROSITE" id="PS00086">
    <property type="entry name" value="CYTOCHROME_P450"/>
    <property type="match status" value="1"/>
</dbReference>
<keyword evidence="7 9" id="KW-0503">Monooxygenase</keyword>
<dbReference type="InterPro" id="IPR017972">
    <property type="entry name" value="Cyt_P450_CS"/>
</dbReference>
<dbReference type="GO" id="GO:0004497">
    <property type="term" value="F:monooxygenase activity"/>
    <property type="evidence" value="ECO:0007669"/>
    <property type="project" value="UniProtKB-KW"/>
</dbReference>
<name>A0A067PN53_9AGAM</name>
<dbReference type="EMBL" id="KL197722">
    <property type="protein sequence ID" value="KDQ56219.1"/>
    <property type="molecule type" value="Genomic_DNA"/>
</dbReference>
<evidence type="ECO:0000256" key="6">
    <source>
        <dbReference type="ARBA" id="ARBA00023004"/>
    </source>
</evidence>
<keyword evidence="12" id="KW-1185">Reference proteome</keyword>
<reference evidence="12" key="1">
    <citation type="journal article" date="2014" name="Proc. Natl. Acad. Sci. U.S.A.">
        <title>Extensive sampling of basidiomycete genomes demonstrates inadequacy of the white-rot/brown-rot paradigm for wood decay fungi.</title>
        <authorList>
            <person name="Riley R."/>
            <person name="Salamov A.A."/>
            <person name="Brown D.W."/>
            <person name="Nagy L.G."/>
            <person name="Floudas D."/>
            <person name="Held B.W."/>
            <person name="Levasseur A."/>
            <person name="Lombard V."/>
            <person name="Morin E."/>
            <person name="Otillar R."/>
            <person name="Lindquist E.A."/>
            <person name="Sun H."/>
            <person name="LaButti K.M."/>
            <person name="Schmutz J."/>
            <person name="Jabbour D."/>
            <person name="Luo H."/>
            <person name="Baker S.E."/>
            <person name="Pisabarro A.G."/>
            <person name="Walton J.D."/>
            <person name="Blanchette R.A."/>
            <person name="Henrissat B."/>
            <person name="Martin F."/>
            <person name="Cullen D."/>
            <person name="Hibbett D.S."/>
            <person name="Grigoriev I.V."/>
        </authorList>
    </citation>
    <scope>NUCLEOTIDE SEQUENCE [LARGE SCALE GENOMIC DNA]</scope>
    <source>
        <strain evidence="12">MUCL 33604</strain>
    </source>
</reference>
<feature type="region of interest" description="Disordered" evidence="10">
    <location>
        <begin position="547"/>
        <end position="566"/>
    </location>
</feature>
<dbReference type="CDD" id="cd11063">
    <property type="entry name" value="CYP52"/>
    <property type="match status" value="1"/>
</dbReference>
<accession>A0A067PN53</accession>
<keyword evidence="3 8" id="KW-0349">Heme</keyword>
<evidence type="ECO:0000256" key="1">
    <source>
        <dbReference type="ARBA" id="ARBA00001971"/>
    </source>
</evidence>
<proteinExistence type="inferred from homology"/>
<keyword evidence="4 8" id="KW-0479">Metal-binding</keyword>
<dbReference type="Pfam" id="PF00067">
    <property type="entry name" value="p450"/>
    <property type="match status" value="1"/>
</dbReference>
<evidence type="ECO:0000256" key="5">
    <source>
        <dbReference type="ARBA" id="ARBA00023002"/>
    </source>
</evidence>
<protein>
    <recommendedName>
        <fullName evidence="13">Cytochrome P450 monooxygenase pc-3</fullName>
    </recommendedName>
</protein>
<dbReference type="PANTHER" id="PTHR24287:SF1">
    <property type="entry name" value="P450, PUTATIVE (EUROFUNG)-RELATED"/>
    <property type="match status" value="1"/>
</dbReference>
<comment type="cofactor">
    <cofactor evidence="1 8">
        <name>heme</name>
        <dbReference type="ChEBI" id="CHEBI:30413"/>
    </cofactor>
</comment>
<dbReference type="AlphaFoldDB" id="A0A067PN53"/>
<dbReference type="OrthoDB" id="1470350at2759"/>
<evidence type="ECO:0000256" key="7">
    <source>
        <dbReference type="ARBA" id="ARBA00023033"/>
    </source>
</evidence>
<dbReference type="PRINTS" id="PR00463">
    <property type="entry name" value="EP450I"/>
</dbReference>
<keyword evidence="5 9" id="KW-0560">Oxidoreductase</keyword>